<gene>
    <name evidence="2" type="ORF">ADN00_01705</name>
</gene>
<dbReference type="EMBL" id="LGCL01000004">
    <property type="protein sequence ID" value="KPL80583.1"/>
    <property type="molecule type" value="Genomic_DNA"/>
</dbReference>
<name>A0A0P6XK72_9CHLR</name>
<reference evidence="2 3" key="1">
    <citation type="submission" date="2015-07" db="EMBL/GenBank/DDBJ databases">
        <title>Genome sequence of Ornatilinea apprima DSM 23815.</title>
        <authorList>
            <person name="Hemp J."/>
            <person name="Ward L.M."/>
            <person name="Pace L.A."/>
            <person name="Fischer W.W."/>
        </authorList>
    </citation>
    <scope>NUCLEOTIDE SEQUENCE [LARGE SCALE GENOMIC DNA]</scope>
    <source>
        <strain evidence="2 3">P3M-1</strain>
    </source>
</reference>
<keyword evidence="1" id="KW-0812">Transmembrane</keyword>
<dbReference type="Pfam" id="PF10086">
    <property type="entry name" value="YhfC"/>
    <property type="match status" value="1"/>
</dbReference>
<sequence>MLEFTFLLAILIEWAVPFVLAFLIARRYRAAWGLFWVGALAFAASQIVHIPLNLGISALFRNGLIPAPTPEAAIAVNAVLAGTTAALCETPARLIALRLLKERGRDWGSALMVGAGHGGIEFSLWGCQ</sequence>
<keyword evidence="1" id="KW-1133">Transmembrane helix</keyword>
<proteinExistence type="predicted"/>
<accession>A0A0P6XK72</accession>
<dbReference type="STRING" id="1134406.ADN00_01705"/>
<protein>
    <recommendedName>
        <fullName evidence="4">YhfC family intramembrane metalloprotease</fullName>
    </recommendedName>
</protein>
<dbReference type="Proteomes" id="UP000050417">
    <property type="component" value="Unassembled WGS sequence"/>
</dbReference>
<evidence type="ECO:0000313" key="3">
    <source>
        <dbReference type="Proteomes" id="UP000050417"/>
    </source>
</evidence>
<evidence type="ECO:0000313" key="2">
    <source>
        <dbReference type="EMBL" id="KPL80583.1"/>
    </source>
</evidence>
<dbReference type="OrthoDB" id="155163at2"/>
<organism evidence="2 3">
    <name type="scientific">Ornatilinea apprima</name>
    <dbReference type="NCBI Taxonomy" id="1134406"/>
    <lineage>
        <taxon>Bacteria</taxon>
        <taxon>Bacillati</taxon>
        <taxon>Chloroflexota</taxon>
        <taxon>Anaerolineae</taxon>
        <taxon>Anaerolineales</taxon>
        <taxon>Anaerolineaceae</taxon>
        <taxon>Ornatilinea</taxon>
    </lineage>
</organism>
<keyword evidence="3" id="KW-1185">Reference proteome</keyword>
<dbReference type="AlphaFoldDB" id="A0A0P6XK72"/>
<feature type="transmembrane region" description="Helical" evidence="1">
    <location>
        <begin position="6"/>
        <end position="25"/>
    </location>
</feature>
<comment type="caution">
    <text evidence="2">The sequence shown here is derived from an EMBL/GenBank/DDBJ whole genome shotgun (WGS) entry which is preliminary data.</text>
</comment>
<feature type="transmembrane region" description="Helical" evidence="1">
    <location>
        <begin position="32"/>
        <end position="52"/>
    </location>
</feature>
<keyword evidence="1" id="KW-0472">Membrane</keyword>
<evidence type="ECO:0000256" key="1">
    <source>
        <dbReference type="SAM" id="Phobius"/>
    </source>
</evidence>
<dbReference type="InterPro" id="IPR011397">
    <property type="entry name" value="YhfC"/>
</dbReference>
<evidence type="ECO:0008006" key="4">
    <source>
        <dbReference type="Google" id="ProtNLM"/>
    </source>
</evidence>